<proteinExistence type="predicted"/>
<dbReference type="Gene3D" id="3.40.190.10">
    <property type="entry name" value="Periplasmic binding protein-like II"/>
    <property type="match status" value="2"/>
</dbReference>
<protein>
    <submittedName>
        <fullName evidence="2">ABC transporter substrate-binding protein</fullName>
    </submittedName>
</protein>
<evidence type="ECO:0000313" key="2">
    <source>
        <dbReference type="EMBL" id="BDG75187.1"/>
    </source>
</evidence>
<feature type="domain" description="SsuA/THI5-like" evidence="1">
    <location>
        <begin position="54"/>
        <end position="255"/>
    </location>
</feature>
<gene>
    <name evidence="2" type="ORF">Rmf_51160</name>
</gene>
<name>A0ABN6P8F2_9PROT</name>
<accession>A0ABN6P8F2</accession>
<dbReference type="Pfam" id="PF09084">
    <property type="entry name" value="NMT1"/>
    <property type="match status" value="1"/>
</dbReference>
<dbReference type="Proteomes" id="UP000831327">
    <property type="component" value="Chromosome"/>
</dbReference>
<dbReference type="InterPro" id="IPR015168">
    <property type="entry name" value="SsuA/THI5"/>
</dbReference>
<sequence length="345" mass="38488">MQTEAEMRTRYRIERRTALQGAAGFALVAMGGVRVPAAQTLDRVSFQTNWRAQAEHGGYYQAVAAGIYRRHGIECDLRMGGPQQNPAQLLLAGRVDMVMSNGFQALNFVRENVPFLTIGAIFQKDPQILMSHEEANITGFEQMRGRPILIGAGGRVTYWPFLRARFGLTDDQIRPYTFNIQPFLADKGAIQQGFLSSEPFSAIAGGARPRVHLIADAGFPNYQTTIDVSRRMVAEKTDLVQRFVNATIEGWSQYMRGQDVEAANRLIMRDNPDMTADRIAYAVRVMNERGIVMSGDAETLGIGAMTDARWENFYTTMRDAGAMPPGLDFKRAYTLQFVNKRVGLA</sequence>
<dbReference type="PANTHER" id="PTHR31528">
    <property type="entry name" value="4-AMINO-5-HYDROXYMETHYL-2-METHYLPYRIMIDINE PHOSPHATE SYNTHASE THI11-RELATED"/>
    <property type="match status" value="1"/>
</dbReference>
<reference evidence="2 3" key="1">
    <citation type="journal article" date="2016" name="Microbes Environ.">
        <title>Phylogenetically diverse aerobic anoxygenic phototrophic bacteria isolated from epilithic biofilms in Tama river, Japan.</title>
        <authorList>
            <person name="Hirose S."/>
            <person name="Matsuura K."/>
            <person name="Haruta S."/>
        </authorList>
    </citation>
    <scope>NUCLEOTIDE SEQUENCE [LARGE SCALE GENOMIC DNA]</scope>
    <source>
        <strain evidence="2 3">S08</strain>
    </source>
</reference>
<evidence type="ECO:0000259" key="1">
    <source>
        <dbReference type="Pfam" id="PF09084"/>
    </source>
</evidence>
<evidence type="ECO:0000313" key="3">
    <source>
        <dbReference type="Proteomes" id="UP000831327"/>
    </source>
</evidence>
<dbReference type="InterPro" id="IPR027939">
    <property type="entry name" value="NMT1/THI5"/>
</dbReference>
<keyword evidence="3" id="KW-1185">Reference proteome</keyword>
<dbReference type="PANTHER" id="PTHR31528:SF3">
    <property type="entry name" value="THIAMINE BIOSYNTHESIS PROTEIN HI_0357-RELATED"/>
    <property type="match status" value="1"/>
</dbReference>
<dbReference type="EMBL" id="AP025637">
    <property type="protein sequence ID" value="BDG75187.1"/>
    <property type="molecule type" value="Genomic_DNA"/>
</dbReference>
<organism evidence="2 3">
    <name type="scientific">Roseomonas fluvialis</name>
    <dbReference type="NCBI Taxonomy" id="1750527"/>
    <lineage>
        <taxon>Bacteria</taxon>
        <taxon>Pseudomonadati</taxon>
        <taxon>Pseudomonadota</taxon>
        <taxon>Alphaproteobacteria</taxon>
        <taxon>Acetobacterales</taxon>
        <taxon>Roseomonadaceae</taxon>
        <taxon>Roseomonas</taxon>
    </lineage>
</organism>
<dbReference type="SUPFAM" id="SSF53850">
    <property type="entry name" value="Periplasmic binding protein-like II"/>
    <property type="match status" value="1"/>
</dbReference>